<reference evidence="8 9" key="1">
    <citation type="journal article" date="2016" name="Front. Microbiol.">
        <title>Genome and transcriptome sequences reveal the specific parasitism of the nematophagous Purpureocillium lilacinum 36-1.</title>
        <authorList>
            <person name="Xie J."/>
            <person name="Li S."/>
            <person name="Mo C."/>
            <person name="Xiao X."/>
            <person name="Peng D."/>
            <person name="Wang G."/>
            <person name="Xiao Y."/>
        </authorList>
    </citation>
    <scope>NUCLEOTIDE SEQUENCE [LARGE SCALE GENOMIC DNA]</scope>
    <source>
        <strain evidence="8 9">36-1</strain>
    </source>
</reference>
<name>A0A2U3EJK9_PURLI</name>
<feature type="transmembrane region" description="Helical" evidence="7">
    <location>
        <begin position="444"/>
        <end position="461"/>
    </location>
</feature>
<evidence type="ECO:0000313" key="9">
    <source>
        <dbReference type="Proteomes" id="UP000245956"/>
    </source>
</evidence>
<evidence type="ECO:0000256" key="1">
    <source>
        <dbReference type="ARBA" id="ARBA00004141"/>
    </source>
</evidence>
<feature type="transmembrane region" description="Helical" evidence="7">
    <location>
        <begin position="725"/>
        <end position="744"/>
    </location>
</feature>
<evidence type="ECO:0000256" key="4">
    <source>
        <dbReference type="ARBA" id="ARBA00022989"/>
    </source>
</evidence>
<feature type="transmembrane region" description="Helical" evidence="7">
    <location>
        <begin position="608"/>
        <end position="627"/>
    </location>
</feature>
<dbReference type="GO" id="GO:0016020">
    <property type="term" value="C:membrane"/>
    <property type="evidence" value="ECO:0007669"/>
    <property type="project" value="UniProtKB-SubCell"/>
</dbReference>
<feature type="transmembrane region" description="Helical" evidence="7">
    <location>
        <begin position="246"/>
        <end position="263"/>
    </location>
</feature>
<feature type="transmembrane region" description="Helical" evidence="7">
    <location>
        <begin position="283"/>
        <end position="304"/>
    </location>
</feature>
<dbReference type="PANTHER" id="PTHR45649:SF1">
    <property type="entry name" value="TRANSPORTER, PUTATIVE (EUROFUNG)-RELATED"/>
    <property type="match status" value="1"/>
</dbReference>
<dbReference type="InterPro" id="IPR002293">
    <property type="entry name" value="AA/rel_permease1"/>
</dbReference>
<evidence type="ECO:0000256" key="2">
    <source>
        <dbReference type="ARBA" id="ARBA00022448"/>
    </source>
</evidence>
<keyword evidence="4 7" id="KW-1133">Transmembrane helix</keyword>
<dbReference type="EMBL" id="LCWV01000003">
    <property type="protein sequence ID" value="PWI74715.1"/>
    <property type="molecule type" value="Genomic_DNA"/>
</dbReference>
<keyword evidence="2" id="KW-0813">Transport</keyword>
<feature type="transmembrane region" description="Helical" evidence="7">
    <location>
        <begin position="530"/>
        <end position="553"/>
    </location>
</feature>
<comment type="caution">
    <text evidence="8">The sequence shown here is derived from an EMBL/GenBank/DDBJ whole genome shotgun (WGS) entry which is preliminary data.</text>
</comment>
<proteinExistence type="predicted"/>
<keyword evidence="5 7" id="KW-0472">Membrane</keyword>
<dbReference type="AlphaFoldDB" id="A0A2U3EJK9"/>
<feature type="transmembrane region" description="Helical" evidence="7">
    <location>
        <begin position="376"/>
        <end position="396"/>
    </location>
</feature>
<feature type="transmembrane region" description="Helical" evidence="7">
    <location>
        <begin position="633"/>
        <end position="654"/>
    </location>
</feature>
<sequence length="757" mass="81144">MKWRTRCLWKICRFGKRRKHKKSKGGSDNQVPGHSSIEIKAPVPFPSPADAIPAAPPSIVLLTAGRLERARRFPLVNWRDAPSRNRSSPLRGLDLKRQDTALNFSSTVLSSRLLSHLAPANCPAWLNADGPSAAKPTPACDRFCCQWARTKGEALPAGPVDAGMFAFCPLAGSTAPVTRIGSTRDPCAVLPFSMALQKLFGDGSAADTAPKSSGAQAHVDEFTSKHDHLDRDQLARLGKKQVLRRTFGFFSIVGLSCTVLITWEGSLILFQQGLMNGGPAGVIYSYLFVWLGNLSVFSTLSELASMAPTSGGQYHWVAMLAPRSCSKVLSYVTGWLAVGGWQGTVATASYLSGSMIQALIIMTVSSYEPQPYQGTLLSWAVAAFCVFINVLASVWLPRFESLILVLHIAGFFAILIPVVVLGPHSDASTVFTTFQNGGGWPTQGLSFFVGMIGQVFAFVGVDAAFHLSEEVHNAAVVVPQSIIMSMLINGTLGFAMNIAVLFCMGNLDDALNSKLPFAFMEIFLQATRSVAGAATMSSLVLVLAISATVGIYASTSRVFWSFARDRGLPFWKALSKVTAISSLSLCHVTADTDVLLQIDSRTAVPRRAVLLTATISCLLGLINIGSSTAFNDVVSLSVSGLYASYLIATGLLLYRRCTSGFALPDTSAPLPALANTAGAELVWGNWHVPGALGIINNGVACVYLVIVLFFSLWPPVTPVNAETMNYSVLVTGAVAIFSAIYYFVWARKVYKGPVVET</sequence>
<accession>A0A2U3EJK9</accession>
<feature type="region of interest" description="Disordered" evidence="6">
    <location>
        <begin position="18"/>
        <end position="38"/>
    </location>
</feature>
<dbReference type="Pfam" id="PF13520">
    <property type="entry name" value="AA_permease_2"/>
    <property type="match status" value="1"/>
</dbReference>
<evidence type="ECO:0000256" key="3">
    <source>
        <dbReference type="ARBA" id="ARBA00022692"/>
    </source>
</evidence>
<dbReference type="Proteomes" id="UP000245956">
    <property type="component" value="Unassembled WGS sequence"/>
</dbReference>
<feature type="transmembrane region" description="Helical" evidence="7">
    <location>
        <begin position="694"/>
        <end position="713"/>
    </location>
</feature>
<evidence type="ECO:0000256" key="5">
    <source>
        <dbReference type="ARBA" id="ARBA00023136"/>
    </source>
</evidence>
<gene>
    <name evidence="8" type="ORF">PCL_08029</name>
</gene>
<dbReference type="GO" id="GO:0022857">
    <property type="term" value="F:transmembrane transporter activity"/>
    <property type="evidence" value="ECO:0007669"/>
    <property type="project" value="InterPro"/>
</dbReference>
<dbReference type="PANTHER" id="PTHR45649">
    <property type="entry name" value="AMINO-ACID PERMEASE BAT1"/>
    <property type="match status" value="1"/>
</dbReference>
<comment type="subcellular location">
    <subcellularLocation>
        <location evidence="1">Membrane</location>
        <topology evidence="1">Multi-pass membrane protein</topology>
    </subcellularLocation>
</comment>
<feature type="transmembrane region" description="Helical" evidence="7">
    <location>
        <begin position="402"/>
        <end position="423"/>
    </location>
</feature>
<evidence type="ECO:0000313" key="8">
    <source>
        <dbReference type="EMBL" id="PWI74715.1"/>
    </source>
</evidence>
<feature type="transmembrane region" description="Helical" evidence="7">
    <location>
        <begin position="481"/>
        <end position="504"/>
    </location>
</feature>
<dbReference type="Gene3D" id="1.20.1740.10">
    <property type="entry name" value="Amino acid/polyamine transporter I"/>
    <property type="match status" value="1"/>
</dbReference>
<evidence type="ECO:0000256" key="6">
    <source>
        <dbReference type="SAM" id="MobiDB-lite"/>
    </source>
</evidence>
<keyword evidence="3 7" id="KW-0812">Transmembrane</keyword>
<organism evidence="8 9">
    <name type="scientific">Purpureocillium lilacinum</name>
    <name type="common">Paecilomyces lilacinus</name>
    <dbReference type="NCBI Taxonomy" id="33203"/>
    <lineage>
        <taxon>Eukaryota</taxon>
        <taxon>Fungi</taxon>
        <taxon>Dikarya</taxon>
        <taxon>Ascomycota</taxon>
        <taxon>Pezizomycotina</taxon>
        <taxon>Sordariomycetes</taxon>
        <taxon>Hypocreomycetidae</taxon>
        <taxon>Hypocreales</taxon>
        <taxon>Ophiocordycipitaceae</taxon>
        <taxon>Purpureocillium</taxon>
    </lineage>
</organism>
<evidence type="ECO:0000256" key="7">
    <source>
        <dbReference type="SAM" id="Phobius"/>
    </source>
</evidence>
<protein>
    <submittedName>
        <fullName evidence="8">GABA permease</fullName>
    </submittedName>
</protein>